<dbReference type="InterPro" id="IPR000651">
    <property type="entry name" value="Ras-like_Gua-exchang_fac_N"/>
</dbReference>
<feature type="compositionally biased region" description="Low complexity" evidence="3">
    <location>
        <begin position="828"/>
        <end position="851"/>
    </location>
</feature>
<dbReference type="PANTHER" id="PTHR23113">
    <property type="entry name" value="GUANINE NUCLEOTIDE EXCHANGE FACTOR"/>
    <property type="match status" value="1"/>
</dbReference>
<keyword evidence="7" id="KW-1185">Reference proteome</keyword>
<feature type="compositionally biased region" description="Basic and acidic residues" evidence="3">
    <location>
        <begin position="803"/>
        <end position="820"/>
    </location>
</feature>
<evidence type="ECO:0008006" key="8">
    <source>
        <dbReference type="Google" id="ProtNLM"/>
    </source>
</evidence>
<dbReference type="STRING" id="692275.M3D4A3"/>
<keyword evidence="1 2" id="KW-0344">Guanine-nucleotide releasing factor</keyword>
<feature type="compositionally biased region" description="Pro residues" evidence="3">
    <location>
        <begin position="102"/>
        <end position="114"/>
    </location>
</feature>
<feature type="compositionally biased region" description="Polar residues" evidence="3">
    <location>
        <begin position="1254"/>
        <end position="1275"/>
    </location>
</feature>
<evidence type="ECO:0000259" key="5">
    <source>
        <dbReference type="PROSITE" id="PS50212"/>
    </source>
</evidence>
<dbReference type="Gene3D" id="1.20.870.10">
    <property type="entry name" value="Son of sevenless (SoS) protein Chain: S domain 1"/>
    <property type="match status" value="1"/>
</dbReference>
<feature type="compositionally biased region" description="Basic and acidic residues" evidence="3">
    <location>
        <begin position="856"/>
        <end position="866"/>
    </location>
</feature>
<dbReference type="EMBL" id="KB456264">
    <property type="protein sequence ID" value="EMF13030.1"/>
    <property type="molecule type" value="Genomic_DNA"/>
</dbReference>
<name>M3D4A3_SPHMS</name>
<feature type="compositionally biased region" description="Low complexity" evidence="3">
    <location>
        <begin position="721"/>
        <end position="739"/>
    </location>
</feature>
<feature type="region of interest" description="Disordered" evidence="3">
    <location>
        <begin position="290"/>
        <end position="312"/>
    </location>
</feature>
<evidence type="ECO:0000313" key="7">
    <source>
        <dbReference type="Proteomes" id="UP000016931"/>
    </source>
</evidence>
<dbReference type="CDD" id="cd06224">
    <property type="entry name" value="REM"/>
    <property type="match status" value="1"/>
</dbReference>
<evidence type="ECO:0000256" key="3">
    <source>
        <dbReference type="SAM" id="MobiDB-lite"/>
    </source>
</evidence>
<dbReference type="InterPro" id="IPR036964">
    <property type="entry name" value="RASGEF_cat_dom_sf"/>
</dbReference>
<feature type="compositionally biased region" description="Polar residues" evidence="3">
    <location>
        <begin position="68"/>
        <end position="77"/>
    </location>
</feature>
<dbReference type="SMART" id="SM00229">
    <property type="entry name" value="RasGEFN"/>
    <property type="match status" value="1"/>
</dbReference>
<dbReference type="GO" id="GO:0005085">
    <property type="term" value="F:guanyl-nucleotide exchange factor activity"/>
    <property type="evidence" value="ECO:0007669"/>
    <property type="project" value="UniProtKB-KW"/>
</dbReference>
<feature type="region of interest" description="Disordered" evidence="3">
    <location>
        <begin position="102"/>
        <end position="122"/>
    </location>
</feature>
<feature type="region of interest" description="Disordered" evidence="3">
    <location>
        <begin position="1350"/>
        <end position="1424"/>
    </location>
</feature>
<dbReference type="InterPro" id="IPR001895">
    <property type="entry name" value="RASGEF_cat_dom"/>
</dbReference>
<feature type="compositionally biased region" description="Basic residues" evidence="3">
    <location>
        <begin position="614"/>
        <end position="624"/>
    </location>
</feature>
<dbReference type="SUPFAM" id="SSF48366">
    <property type="entry name" value="Ras GEF"/>
    <property type="match status" value="1"/>
</dbReference>
<feature type="region of interest" description="Disordered" evidence="3">
    <location>
        <begin position="594"/>
        <end position="638"/>
    </location>
</feature>
<feature type="region of interest" description="Disordered" evidence="3">
    <location>
        <begin position="671"/>
        <end position="761"/>
    </location>
</feature>
<feature type="compositionally biased region" description="Polar residues" evidence="3">
    <location>
        <begin position="182"/>
        <end position="196"/>
    </location>
</feature>
<feature type="compositionally biased region" description="Polar residues" evidence="3">
    <location>
        <begin position="1350"/>
        <end position="1363"/>
    </location>
</feature>
<dbReference type="PANTHER" id="PTHR23113:SF363">
    <property type="entry name" value="PROTEIN SON OF SEVENLESS"/>
    <property type="match status" value="1"/>
</dbReference>
<dbReference type="HOGENOM" id="CLU_001471_0_0_1"/>
<feature type="compositionally biased region" description="Polar residues" evidence="3">
    <location>
        <begin position="548"/>
        <end position="559"/>
    </location>
</feature>
<feature type="compositionally biased region" description="Polar residues" evidence="3">
    <location>
        <begin position="750"/>
        <end position="760"/>
    </location>
</feature>
<reference evidence="6 7" key="1">
    <citation type="journal article" date="2012" name="PLoS Pathog.">
        <title>Diverse lifestyles and strategies of plant pathogenesis encoded in the genomes of eighteen Dothideomycetes fungi.</title>
        <authorList>
            <person name="Ohm R.A."/>
            <person name="Feau N."/>
            <person name="Henrissat B."/>
            <person name="Schoch C.L."/>
            <person name="Horwitz B.A."/>
            <person name="Barry K.W."/>
            <person name="Condon B.J."/>
            <person name="Copeland A.C."/>
            <person name="Dhillon B."/>
            <person name="Glaser F."/>
            <person name="Hesse C.N."/>
            <person name="Kosti I."/>
            <person name="LaButti K."/>
            <person name="Lindquist E.A."/>
            <person name="Lucas S."/>
            <person name="Salamov A.A."/>
            <person name="Bradshaw R.E."/>
            <person name="Ciuffetti L."/>
            <person name="Hamelin R.C."/>
            <person name="Kema G.H.J."/>
            <person name="Lawrence C."/>
            <person name="Scott J.A."/>
            <person name="Spatafora J.W."/>
            <person name="Turgeon B.G."/>
            <person name="de Wit P.J.G.M."/>
            <person name="Zhong S."/>
            <person name="Goodwin S.B."/>
            <person name="Grigoriev I.V."/>
        </authorList>
    </citation>
    <scope>NUCLEOTIDE SEQUENCE [LARGE SCALE GENOMIC DNA]</scope>
    <source>
        <strain evidence="6 7">SO2202</strain>
    </source>
</reference>
<feature type="region of interest" description="Disordered" evidence="3">
    <location>
        <begin position="540"/>
        <end position="574"/>
    </location>
</feature>
<feature type="domain" description="N-terminal Ras-GEF" evidence="5">
    <location>
        <begin position="348"/>
        <end position="472"/>
    </location>
</feature>
<dbReference type="PROSITE" id="PS50212">
    <property type="entry name" value="RASGEF_NTER"/>
    <property type="match status" value="1"/>
</dbReference>
<dbReference type="OMA" id="ICNYATM"/>
<sequence>MMEKGTIARRRQKDTAQFGRPPTRLRHHNRTQSDVPSQPDSPRSPIAIRRNEDGFFEGINKGHKRNDTAPTTKSSVYEENPKNFTVVNVGAGGVLYLKPSRVPVPNPNYAPATPPATSDGAESYYTRYTDQGEQPLLRESTASLYSGTRTPRFSRSNTTANVQSYLPSCSLPNRHHRRRTRSASCSSMGSRVNSLQAVHEEDVSRSTKAPKFRRRSSADTERGELGVRIPHYRLGTPRFSDRGTAYLHSSIHTNSSVPSSVLSQAEFEKIFPIPPGRGISFLAAQSNRQLRVPSTARAPSNDTRSRSLATRSAFSSNRPSTLGFITPDTFDKIEDNLDNPAFVHYHPATGRIVAATPARLIAQITSPDFLDYELLADFFLTFRCFMQSEELLDYLFARLRWALTSGNDGGRIARVRTFVALRHWILNYFADDFLDDAMFRQIFCDFVNDLAAVLRERPDRGGGDMNIISELKKCWRRTCMLYWPATEPMDTPPDADIFPGGIRHQDVSPAAASALSLPLSIRPTTYRGSIFEITTIQLPERPPPRHLTLTSGNEPGQRSTTTTTRTASIPASPLSEQSLEVLSCSVPFLRHIRPTARAREKQEPRIAGAPPKAGKPRPKVHKRSGSFSDALRDRRTPLASAKTDNIELKDLTSFAVTGGLVRGLLLQPSPSKVENTVPVTPGPELNEGQFSGNESDNERNHNLGVRKFVVEVRRALGNRKPSNSRSPARSLSSKGSLGSRDGREAHRPQQKPSPDWQQLQGPARLDVLGLAIERSYQGARDDFARTEVEPIQEHPSAELQTEEADRSETPRPATAKRDEPPPSAQGYASSGLPSSGALPSSGLPSNGLASGQSKSSGERDISRPDTHVTSGSRSIVIVDATGAPELPMMSGALPSLHNTTPEMVPIPLFRNRADFNLVRRPSIGQAIAEPPRTVAGEAEFHWRSSDARMHDLLTSSDRWSAEENSRAGNSAMYAESNVLRRSSVFAPNFELQAVPHQLRRVPGGNLRDANHVRSLEMAQPRPRSEGSLMSTAMSRVLTVTSKRTTEEGGVPLSGFDELSRNSVVLLATHSSQPVLRPSFEEEARKLKGIPDKDSDGAGGIEDALLKLEGKIPSPSIGSSADSRKSSESSESAHSHASTTQPTSIDGSRSPLPAPPMLREMPTGYARPVYGDIPMKISPSIQSSHPNVASPVTETQGASIFHPSVSAVGFPFAHEPERVEEAGRDVPTTVSSPSASVPPMAARLSQWPITDPYTAASTPESSAYAQSQTSVHSQSEFRLPSGDSATIPSFKPGPWGNQTSFLHDEHQSFSDISTEIVDYESQNGHTVRSFFFDDTNHDGHVSMRPFQLMSATPPSTIAEPTSFESPDRRQLLPRAVPPRPGQTLKQKISNPKLQEMASNQPFPRRSGDAPKRLQPSPSPSNESSVNVSFEEHIPFVLAYESEVIAEQLTIIEKDALDEVDWKDLVSLNWQQSPPNIRNWVDYLNTESSNGIDIVIARFNLVVKWCISEIVLTEAPSERARAITKYIHIAAHCHRLRNYASLYQITLALLSNEISGLTMTWSLVALREKHMLEQLEQLCRPLRNFHNLRAEMETAMPGNGIIPFIGLYTHDLMFNALKSARIDPPPPGKESLVNFERYQTAANIVKNLLRLIEASSKYTFHPEPEALSRCLWIAALEDSEIQSRSMHLEKD</sequence>
<feature type="compositionally biased region" description="Basic and acidic residues" evidence="3">
    <location>
        <begin position="1121"/>
        <end position="1133"/>
    </location>
</feature>
<feature type="region of interest" description="Disordered" evidence="3">
    <location>
        <begin position="788"/>
        <end position="874"/>
    </location>
</feature>
<feature type="compositionally biased region" description="Polar residues" evidence="3">
    <location>
        <begin position="32"/>
        <end position="41"/>
    </location>
</feature>
<feature type="region of interest" description="Disordered" evidence="3">
    <location>
        <begin position="1219"/>
        <end position="1300"/>
    </location>
</feature>
<dbReference type="RefSeq" id="XP_016761151.1">
    <property type="nucleotide sequence ID" value="XM_016902034.1"/>
</dbReference>
<feature type="region of interest" description="Disordered" evidence="3">
    <location>
        <begin position="164"/>
        <end position="223"/>
    </location>
</feature>
<feature type="region of interest" description="Disordered" evidence="3">
    <location>
        <begin position="1108"/>
        <end position="1163"/>
    </location>
</feature>
<dbReference type="OrthoDB" id="10254377at2759"/>
<feature type="region of interest" description="Disordered" evidence="3">
    <location>
        <begin position="1"/>
        <end position="77"/>
    </location>
</feature>
<gene>
    <name evidence="6" type="ORF">SEPMUDRAFT_126073</name>
</gene>
<dbReference type="SMART" id="SM00147">
    <property type="entry name" value="RasGEF"/>
    <property type="match status" value="1"/>
</dbReference>
<evidence type="ECO:0000256" key="2">
    <source>
        <dbReference type="PROSITE-ProRule" id="PRU00168"/>
    </source>
</evidence>
<dbReference type="GeneID" id="27899171"/>
<dbReference type="Gene3D" id="1.10.840.10">
    <property type="entry name" value="Ras guanine-nucleotide exchange factors catalytic domain"/>
    <property type="match status" value="1"/>
</dbReference>
<dbReference type="eggNOG" id="KOG3417">
    <property type="taxonomic scope" value="Eukaryota"/>
</dbReference>
<accession>M3D4A3</accession>
<dbReference type="Pfam" id="PF00618">
    <property type="entry name" value="RasGEF_N"/>
    <property type="match status" value="1"/>
</dbReference>
<feature type="compositionally biased region" description="Polar residues" evidence="3">
    <location>
        <begin position="1382"/>
        <end position="1400"/>
    </location>
</feature>
<evidence type="ECO:0000313" key="6">
    <source>
        <dbReference type="EMBL" id="EMF13030.1"/>
    </source>
</evidence>
<dbReference type="PROSITE" id="PS50009">
    <property type="entry name" value="RASGEF_CAT"/>
    <property type="match status" value="1"/>
</dbReference>
<evidence type="ECO:0000259" key="4">
    <source>
        <dbReference type="PROSITE" id="PS50009"/>
    </source>
</evidence>
<dbReference type="GO" id="GO:0007265">
    <property type="term" value="P:Ras protein signal transduction"/>
    <property type="evidence" value="ECO:0007669"/>
    <property type="project" value="TreeGrafter"/>
</dbReference>
<dbReference type="GO" id="GO:0005886">
    <property type="term" value="C:plasma membrane"/>
    <property type="evidence" value="ECO:0007669"/>
    <property type="project" value="TreeGrafter"/>
</dbReference>
<proteinExistence type="predicted"/>
<evidence type="ECO:0000256" key="1">
    <source>
        <dbReference type="ARBA" id="ARBA00022658"/>
    </source>
</evidence>
<dbReference type="Pfam" id="PF00617">
    <property type="entry name" value="RasGEF"/>
    <property type="match status" value="1"/>
</dbReference>
<dbReference type="InterPro" id="IPR023578">
    <property type="entry name" value="Ras_GEF_dom_sf"/>
</dbReference>
<dbReference type="InterPro" id="IPR008937">
    <property type="entry name" value="Ras-like_GEF"/>
</dbReference>
<dbReference type="Proteomes" id="UP000016931">
    <property type="component" value="Unassembled WGS sequence"/>
</dbReference>
<feature type="domain" description="Ras-GEF" evidence="4">
    <location>
        <begin position="1439"/>
        <end position="1689"/>
    </location>
</feature>
<protein>
    <recommendedName>
        <fullName evidence="8">Ras GEF</fullName>
    </recommendedName>
</protein>
<organism evidence="6 7">
    <name type="scientific">Sphaerulina musiva (strain SO2202)</name>
    <name type="common">Poplar stem canker fungus</name>
    <name type="synonym">Septoria musiva</name>
    <dbReference type="NCBI Taxonomy" id="692275"/>
    <lineage>
        <taxon>Eukaryota</taxon>
        <taxon>Fungi</taxon>
        <taxon>Dikarya</taxon>
        <taxon>Ascomycota</taxon>
        <taxon>Pezizomycotina</taxon>
        <taxon>Dothideomycetes</taxon>
        <taxon>Dothideomycetidae</taxon>
        <taxon>Mycosphaerellales</taxon>
        <taxon>Mycosphaerellaceae</taxon>
        <taxon>Sphaerulina</taxon>
    </lineage>
</organism>
<feature type="compositionally biased region" description="Low complexity" evidence="3">
    <location>
        <begin position="1225"/>
        <end position="1241"/>
    </location>
</feature>
<feature type="compositionally biased region" description="Polar residues" evidence="3">
    <location>
        <begin position="297"/>
        <end position="312"/>
    </location>
</feature>